<organism evidence="8 9">
    <name type="scientific">Cellulomonas triticagri</name>
    <dbReference type="NCBI Taxonomy" id="2483352"/>
    <lineage>
        <taxon>Bacteria</taxon>
        <taxon>Bacillati</taxon>
        <taxon>Actinomycetota</taxon>
        <taxon>Actinomycetes</taxon>
        <taxon>Micrococcales</taxon>
        <taxon>Cellulomonadaceae</taxon>
        <taxon>Cellulomonas</taxon>
    </lineage>
</organism>
<dbReference type="InterPro" id="IPR025383">
    <property type="entry name" value="MrpA_C/MbhD"/>
</dbReference>
<protein>
    <submittedName>
        <fullName evidence="8">DUF4040 domain-containing protein</fullName>
    </submittedName>
</protein>
<reference evidence="8 9" key="1">
    <citation type="submission" date="2018-10" db="EMBL/GenBank/DDBJ databases">
        <title>Isolation, diversity and antifungal activity of actinobacteria from wheat.</title>
        <authorList>
            <person name="Han C."/>
        </authorList>
    </citation>
    <scope>NUCLEOTIDE SEQUENCE [LARGE SCALE GENOMIC DNA]</scope>
    <source>
        <strain evidence="8 9">NEAU-YY56</strain>
    </source>
</reference>
<feature type="non-terminal residue" evidence="8">
    <location>
        <position position="88"/>
    </location>
</feature>
<evidence type="ECO:0000256" key="4">
    <source>
        <dbReference type="ARBA" id="ARBA00022989"/>
    </source>
</evidence>
<dbReference type="GO" id="GO:0005886">
    <property type="term" value="C:plasma membrane"/>
    <property type="evidence" value="ECO:0007669"/>
    <property type="project" value="UniProtKB-SubCell"/>
</dbReference>
<dbReference type="Pfam" id="PF13244">
    <property type="entry name" value="MbhD"/>
    <property type="match status" value="1"/>
</dbReference>
<feature type="transmembrane region" description="Helical" evidence="6">
    <location>
        <begin position="30"/>
        <end position="47"/>
    </location>
</feature>
<keyword evidence="4 6" id="KW-1133">Transmembrane helix</keyword>
<sequence length="88" mass="8543">MTTALDLLLAAAVLVAAVATLLARGRTAGVMLFLVLGLLLTLVWGRLGAPDVALAEAAIASGATGALLVSAVTARGRAGGPAPAADRP</sequence>
<comment type="subcellular location">
    <subcellularLocation>
        <location evidence="1">Cell membrane</location>
        <topology evidence="1">Multi-pass membrane protein</topology>
    </subcellularLocation>
</comment>
<dbReference type="AlphaFoldDB" id="A0A3M2J9Z4"/>
<keyword evidence="2" id="KW-1003">Cell membrane</keyword>
<evidence type="ECO:0000259" key="7">
    <source>
        <dbReference type="Pfam" id="PF13244"/>
    </source>
</evidence>
<accession>A0A3M2J9Z4</accession>
<evidence type="ECO:0000256" key="6">
    <source>
        <dbReference type="SAM" id="Phobius"/>
    </source>
</evidence>
<evidence type="ECO:0000313" key="9">
    <source>
        <dbReference type="Proteomes" id="UP000269289"/>
    </source>
</evidence>
<gene>
    <name evidence="8" type="ORF">EBM89_12500</name>
</gene>
<keyword evidence="5 6" id="KW-0472">Membrane</keyword>
<keyword evidence="9" id="KW-1185">Reference proteome</keyword>
<feature type="domain" description="MrpA C-terminal/MbhD" evidence="7">
    <location>
        <begin position="12"/>
        <end position="73"/>
    </location>
</feature>
<comment type="caution">
    <text evidence="8">The sequence shown here is derived from an EMBL/GenBank/DDBJ whole genome shotgun (WGS) entry which is preliminary data.</text>
</comment>
<evidence type="ECO:0000256" key="5">
    <source>
        <dbReference type="ARBA" id="ARBA00023136"/>
    </source>
</evidence>
<dbReference type="Proteomes" id="UP000269289">
    <property type="component" value="Unassembled WGS sequence"/>
</dbReference>
<dbReference type="RefSeq" id="WP_122149756.1">
    <property type="nucleotide sequence ID" value="NZ_RFFI01000066.1"/>
</dbReference>
<name>A0A3M2J9Z4_9CELL</name>
<feature type="transmembrane region" description="Helical" evidence="6">
    <location>
        <begin position="6"/>
        <end position="23"/>
    </location>
</feature>
<dbReference type="EMBL" id="RFFI01000066">
    <property type="protein sequence ID" value="RMI08956.1"/>
    <property type="molecule type" value="Genomic_DNA"/>
</dbReference>
<proteinExistence type="predicted"/>
<keyword evidence="3 6" id="KW-0812">Transmembrane</keyword>
<evidence type="ECO:0000256" key="2">
    <source>
        <dbReference type="ARBA" id="ARBA00022475"/>
    </source>
</evidence>
<evidence type="ECO:0000313" key="8">
    <source>
        <dbReference type="EMBL" id="RMI08956.1"/>
    </source>
</evidence>
<evidence type="ECO:0000256" key="3">
    <source>
        <dbReference type="ARBA" id="ARBA00022692"/>
    </source>
</evidence>
<evidence type="ECO:0000256" key="1">
    <source>
        <dbReference type="ARBA" id="ARBA00004651"/>
    </source>
</evidence>
<feature type="transmembrane region" description="Helical" evidence="6">
    <location>
        <begin position="53"/>
        <end position="74"/>
    </location>
</feature>